<feature type="repeat" description="WD" evidence="8">
    <location>
        <begin position="763"/>
        <end position="804"/>
    </location>
</feature>
<keyword evidence="6" id="KW-0804">Transcription</keyword>
<dbReference type="AlphaFoldDB" id="A0A1Y5I1A5"/>
<dbReference type="PANTHER" id="PTHR19879">
    <property type="entry name" value="TRANSCRIPTION INITIATION FACTOR TFIID"/>
    <property type="match status" value="1"/>
</dbReference>
<evidence type="ECO:0000256" key="9">
    <source>
        <dbReference type="SAM" id="MobiDB-lite"/>
    </source>
</evidence>
<dbReference type="EMBL" id="KZ155832">
    <property type="protein sequence ID" value="OUS43280.1"/>
    <property type="molecule type" value="Genomic_DNA"/>
</dbReference>
<dbReference type="Gene3D" id="1.25.40.500">
    <property type="entry name" value="TFIID subunit TAF5, NTD2 domain"/>
    <property type="match status" value="1"/>
</dbReference>
<evidence type="ECO:0000256" key="1">
    <source>
        <dbReference type="ARBA" id="ARBA00004123"/>
    </source>
</evidence>
<evidence type="ECO:0000256" key="2">
    <source>
        <dbReference type="ARBA" id="ARBA00009435"/>
    </source>
</evidence>
<evidence type="ECO:0000259" key="10">
    <source>
        <dbReference type="Pfam" id="PF04494"/>
    </source>
</evidence>
<feature type="repeat" description="WD" evidence="8">
    <location>
        <begin position="847"/>
        <end position="888"/>
    </location>
</feature>
<feature type="compositionally biased region" description="Basic residues" evidence="9">
    <location>
        <begin position="254"/>
        <end position="271"/>
    </location>
</feature>
<evidence type="ECO:0000256" key="8">
    <source>
        <dbReference type="PROSITE-ProRule" id="PRU00221"/>
    </source>
</evidence>
<dbReference type="eggNOG" id="KOG0263">
    <property type="taxonomic scope" value="Eukaryota"/>
</dbReference>
<dbReference type="PROSITE" id="PS50896">
    <property type="entry name" value="LISH"/>
    <property type="match status" value="1"/>
</dbReference>
<sequence length="1007" mass="111629">MCPGSLYVPGIPPLGMIFSVNLAQYILSVSSSIRSAFRVFFPPPRFGSYPPRFPPCGAPGTVAPPGNTLSLAAMLMKNPNGTNHTIIKKNPSTYSVLWYCDAASAASDPKNSTLVKSMNGNRLSILEYANCDPAEIASVKNGNRSNTSNNATRFVNRVYSSTISARYHRSSSSRVVVAPSPRALNHIDLASINTRRRLVVARPARTGRQAHRDEHQEQVPADVHQRIAHELHRRRVSSAWRCGDTDRERSLGKTSHRARTHSRVTHSRPRTRRGDAIDAPGGASEALDRVVLRYLAKRGYKSAAGVLRAEAGLAQTVSEDDYKTGMSLASAMGADAALSDHLLWRSEQESDPRFAIAAYAKLRDWAHGSLEKYKGELCRILFPAFAHVLIDLVKRGFGEEAREFYVEHHADHMRLYGEDLAALSALSEPEHIESDPIARKFLENKASVRMTSYSFDLLVKFLHANDLMAVLAVLNAHLCVDVVKGDPSPFEDDADGAVVITGRTPEAQRKFNSVKGRWGLVDIKRIPRRGRRNAQPRLGKRRRSEGDDEEMPDVPEKKEAEYPVAMLENPPNTIRSKVPLPQLDYDAYEEAVEDLRWRVKLTKDTLPTVCFFTFTHAHGLLTCSDATADVKHVAGGFTDSVVRVWHLEEEDEDYKKYKKEKGPIDRDAKVARSIPMTEFVGHSAPVHQVAFSPCGKFLLSASRDCHVRVWSMELKICLCAYEGHLHPIWDVQWSPFGYYFATACHDRVARVYAMDAPFPRRMFVGHLSNVDCIAWHPNVNYVATGSADRTLRLWEMSDGECVRVFAGHAAGVRSIAFSPDGRTIASGADDGRVYLWDLARATCVASLKGHVGPVYSMDFAGGGGLVVSGGADDTVRVWDASTPETNEDDATNAPPPLSAVAKRLPLKTFPTKNTPVFKVKFSRRNLCLAMGARRSKTESSAAPRTANRPHSSAYMRASLQSPRALVRARVASRIPSRASRVDRAIQSRATRDDVNDDEGFFVPKRRE</sequence>
<dbReference type="InterPro" id="IPR019775">
    <property type="entry name" value="WD40_repeat_CS"/>
</dbReference>
<dbReference type="PROSITE" id="PS00678">
    <property type="entry name" value="WD_REPEATS_1"/>
    <property type="match status" value="3"/>
</dbReference>
<feature type="region of interest" description="Disordered" evidence="9">
    <location>
        <begin position="531"/>
        <end position="560"/>
    </location>
</feature>
<keyword evidence="7" id="KW-0539">Nucleus</keyword>
<dbReference type="InterPro" id="IPR036322">
    <property type="entry name" value="WD40_repeat_dom_sf"/>
</dbReference>
<keyword evidence="3 8" id="KW-0853">WD repeat</keyword>
<dbReference type="CDD" id="cd08044">
    <property type="entry name" value="TAF5_NTD2"/>
    <property type="match status" value="1"/>
</dbReference>
<evidence type="ECO:0000256" key="7">
    <source>
        <dbReference type="ARBA" id="ARBA00023242"/>
    </source>
</evidence>
<dbReference type="OMA" id="YVEHHAD"/>
<proteinExistence type="inferred from homology"/>
<keyword evidence="5" id="KW-0805">Transcription regulation</keyword>
<dbReference type="InterPro" id="IPR006594">
    <property type="entry name" value="LisH"/>
</dbReference>
<dbReference type="SUPFAM" id="SSF50978">
    <property type="entry name" value="WD40 repeat-like"/>
    <property type="match status" value="1"/>
</dbReference>
<evidence type="ECO:0000256" key="4">
    <source>
        <dbReference type="ARBA" id="ARBA00022737"/>
    </source>
</evidence>
<dbReference type="GO" id="GO:0005669">
    <property type="term" value="C:transcription factor TFIID complex"/>
    <property type="evidence" value="ECO:0007669"/>
    <property type="project" value="TreeGrafter"/>
</dbReference>
<dbReference type="InterPro" id="IPR020472">
    <property type="entry name" value="WD40_PAC1"/>
</dbReference>
<name>A0A1Y5I1A5_OSTTA</name>
<evidence type="ECO:0000256" key="3">
    <source>
        <dbReference type="ARBA" id="ARBA00022574"/>
    </source>
</evidence>
<dbReference type="InterPro" id="IPR015943">
    <property type="entry name" value="WD40/YVTN_repeat-like_dom_sf"/>
</dbReference>
<dbReference type="PANTHER" id="PTHR19879:SF1">
    <property type="entry name" value="CANNONBALL-RELATED"/>
    <property type="match status" value="1"/>
</dbReference>
<feature type="compositionally biased region" description="Basic and acidic residues" evidence="9">
    <location>
        <begin position="982"/>
        <end position="993"/>
    </location>
</feature>
<dbReference type="InterPro" id="IPR001680">
    <property type="entry name" value="WD40_rpt"/>
</dbReference>
<feature type="compositionally biased region" description="Basic residues" evidence="9">
    <location>
        <begin position="531"/>
        <end position="543"/>
    </location>
</feature>
<keyword evidence="4" id="KW-0677">Repeat</keyword>
<dbReference type="Pfam" id="PF04494">
    <property type="entry name" value="TFIID_NTD2"/>
    <property type="match status" value="1"/>
</dbReference>
<organism evidence="11">
    <name type="scientific">Ostreococcus tauri</name>
    <name type="common">Marine green alga</name>
    <dbReference type="NCBI Taxonomy" id="70448"/>
    <lineage>
        <taxon>Eukaryota</taxon>
        <taxon>Viridiplantae</taxon>
        <taxon>Chlorophyta</taxon>
        <taxon>Mamiellophyceae</taxon>
        <taxon>Mamiellales</taxon>
        <taxon>Bathycoccaceae</taxon>
        <taxon>Ostreococcus</taxon>
    </lineage>
</organism>
<feature type="region of interest" description="Disordered" evidence="9">
    <location>
        <begin position="982"/>
        <end position="1007"/>
    </location>
</feature>
<feature type="repeat" description="WD" evidence="8">
    <location>
        <begin position="805"/>
        <end position="846"/>
    </location>
</feature>
<dbReference type="SUPFAM" id="SSF160897">
    <property type="entry name" value="Taf5 N-terminal domain-like"/>
    <property type="match status" value="1"/>
</dbReference>
<evidence type="ECO:0000256" key="5">
    <source>
        <dbReference type="ARBA" id="ARBA00023015"/>
    </source>
</evidence>
<dbReference type="CDD" id="cd00200">
    <property type="entry name" value="WD40"/>
    <property type="match status" value="1"/>
</dbReference>
<dbReference type="GO" id="GO:0016251">
    <property type="term" value="F:RNA polymerase II general transcription initiation factor activity"/>
    <property type="evidence" value="ECO:0007669"/>
    <property type="project" value="TreeGrafter"/>
</dbReference>
<accession>A0A1Y5I1A5</accession>
<feature type="domain" description="TFIID subunit TAF5 NTD2" evidence="10">
    <location>
        <begin position="350"/>
        <end position="478"/>
    </location>
</feature>
<dbReference type="PROSITE" id="PS50082">
    <property type="entry name" value="WD_REPEATS_2"/>
    <property type="match status" value="4"/>
</dbReference>
<dbReference type="GO" id="GO:0006367">
    <property type="term" value="P:transcription initiation at RNA polymerase II promoter"/>
    <property type="evidence" value="ECO:0007669"/>
    <property type="project" value="TreeGrafter"/>
</dbReference>
<feature type="non-terminal residue" evidence="11">
    <location>
        <position position="1007"/>
    </location>
</feature>
<dbReference type="PRINTS" id="PR00320">
    <property type="entry name" value="GPROTEINBRPT"/>
</dbReference>
<dbReference type="Proteomes" id="UP000195557">
    <property type="component" value="Unassembled WGS sequence"/>
</dbReference>
<dbReference type="PROSITE" id="PS50294">
    <property type="entry name" value="WD_REPEATS_REGION"/>
    <property type="match status" value="4"/>
</dbReference>
<gene>
    <name evidence="11" type="ORF">BE221DRAFT_55732</name>
</gene>
<dbReference type="InterPro" id="IPR007582">
    <property type="entry name" value="TFIID_NTD2"/>
</dbReference>
<protein>
    <submittedName>
        <fullName evidence="11">WD40-repeat-containing domain protein</fullName>
    </submittedName>
</protein>
<dbReference type="SMART" id="SM00320">
    <property type="entry name" value="WD40"/>
    <property type="match status" value="6"/>
</dbReference>
<dbReference type="Gene3D" id="2.130.10.10">
    <property type="entry name" value="YVTN repeat-like/Quinoprotein amine dehydrogenase"/>
    <property type="match status" value="3"/>
</dbReference>
<feature type="region of interest" description="Disordered" evidence="9">
    <location>
        <begin position="245"/>
        <end position="280"/>
    </location>
</feature>
<evidence type="ECO:0000313" key="11">
    <source>
        <dbReference type="EMBL" id="OUS43280.1"/>
    </source>
</evidence>
<feature type="region of interest" description="Disordered" evidence="9">
    <location>
        <begin position="932"/>
        <end position="954"/>
    </location>
</feature>
<dbReference type="Pfam" id="PF00400">
    <property type="entry name" value="WD40"/>
    <property type="match status" value="5"/>
</dbReference>
<evidence type="ECO:0000256" key="6">
    <source>
        <dbReference type="ARBA" id="ARBA00023163"/>
    </source>
</evidence>
<comment type="similarity">
    <text evidence="2">Belongs to the WD repeat TAF5 family.</text>
</comment>
<comment type="subcellular location">
    <subcellularLocation>
        <location evidence="1">Nucleus</location>
    </subcellularLocation>
</comment>
<feature type="repeat" description="WD" evidence="8">
    <location>
        <begin position="679"/>
        <end position="713"/>
    </location>
</feature>
<reference evidence="11" key="1">
    <citation type="submission" date="2017-04" db="EMBL/GenBank/DDBJ databases">
        <title>Population genomics of picophytoplankton unveils novel chromosome hypervariability.</title>
        <authorList>
            <consortium name="DOE Joint Genome Institute"/>
            <person name="Blanc-Mathieu R."/>
            <person name="Krasovec M."/>
            <person name="Hebrard M."/>
            <person name="Yau S."/>
            <person name="Desgranges E."/>
            <person name="Martin J."/>
            <person name="Schackwitz W."/>
            <person name="Kuo A."/>
            <person name="Salin G."/>
            <person name="Donnadieu C."/>
            <person name="Desdevises Y."/>
            <person name="Sanchez-Ferandin S."/>
            <person name="Moreau H."/>
            <person name="Rivals E."/>
            <person name="Grigoriev I.V."/>
            <person name="Grimsley N."/>
            <person name="Eyre-Walker A."/>
            <person name="Piganeau G."/>
        </authorList>
    </citation>
    <scope>NUCLEOTIDE SEQUENCE [LARGE SCALE GENOMIC DNA]</scope>
    <source>
        <strain evidence="11">RCC 1115</strain>
    </source>
</reference>
<dbReference type="InterPro" id="IPR037264">
    <property type="entry name" value="TFIID_NTD2_sf"/>
</dbReference>